<gene>
    <name evidence="2" type="ORF">GC247_07970</name>
</gene>
<dbReference type="Gene3D" id="1.10.260.40">
    <property type="entry name" value="lambda repressor-like DNA-binding domains"/>
    <property type="match status" value="1"/>
</dbReference>
<dbReference type="GO" id="GO:0003677">
    <property type="term" value="F:DNA binding"/>
    <property type="evidence" value="ECO:0007669"/>
    <property type="project" value="InterPro"/>
</dbReference>
<evidence type="ECO:0000313" key="3">
    <source>
        <dbReference type="Proteomes" id="UP000466799"/>
    </source>
</evidence>
<dbReference type="CDD" id="cd00093">
    <property type="entry name" value="HTH_XRE"/>
    <property type="match status" value="1"/>
</dbReference>
<comment type="caution">
    <text evidence="2">The sequence shown here is derived from an EMBL/GenBank/DDBJ whole genome shotgun (WGS) entry which is preliminary data.</text>
</comment>
<organism evidence="2 3">
    <name type="scientific">Limosilactobacillus fermentum</name>
    <name type="common">Lactobacillus fermentum</name>
    <dbReference type="NCBI Taxonomy" id="1613"/>
    <lineage>
        <taxon>Bacteria</taxon>
        <taxon>Bacillati</taxon>
        <taxon>Bacillota</taxon>
        <taxon>Bacilli</taxon>
        <taxon>Lactobacillales</taxon>
        <taxon>Lactobacillaceae</taxon>
        <taxon>Limosilactobacillus</taxon>
    </lineage>
</organism>
<evidence type="ECO:0000313" key="2">
    <source>
        <dbReference type="EMBL" id="MPQ35798.1"/>
    </source>
</evidence>
<dbReference type="RefSeq" id="WP_152729036.1">
    <property type="nucleotide sequence ID" value="NZ_WHJL01000107.1"/>
</dbReference>
<evidence type="ECO:0000259" key="1">
    <source>
        <dbReference type="PROSITE" id="PS50943"/>
    </source>
</evidence>
<dbReference type="AlphaFoldDB" id="A0A843R1A3"/>
<dbReference type="SUPFAM" id="SSF47413">
    <property type="entry name" value="lambda repressor-like DNA-binding domains"/>
    <property type="match status" value="1"/>
</dbReference>
<dbReference type="EMBL" id="WHJL01000107">
    <property type="protein sequence ID" value="MPQ35798.1"/>
    <property type="molecule type" value="Genomic_DNA"/>
</dbReference>
<dbReference type="Pfam" id="PF13443">
    <property type="entry name" value="HTH_26"/>
    <property type="match status" value="1"/>
</dbReference>
<feature type="domain" description="HTH cro/C1-type" evidence="1">
    <location>
        <begin position="10"/>
        <end position="63"/>
    </location>
</feature>
<dbReference type="InterPro" id="IPR010982">
    <property type="entry name" value="Lambda_DNA-bd_dom_sf"/>
</dbReference>
<accession>A0A843R1A3</accession>
<sequence length="70" mass="8217">MTRRISYDPLWKIIKEKNISKKDLWKQAHISASTCQKLRQNENVTTDTLKKICNVLNCNIEEVIELIEEG</sequence>
<dbReference type="InterPro" id="IPR001387">
    <property type="entry name" value="Cro/C1-type_HTH"/>
</dbReference>
<dbReference type="PROSITE" id="PS50943">
    <property type="entry name" value="HTH_CROC1"/>
    <property type="match status" value="1"/>
</dbReference>
<reference evidence="2 3" key="1">
    <citation type="submission" date="2019-10" db="EMBL/GenBank/DDBJ databases">
        <title>Genome Sequencing and assembly of Lactobacillus fermentum I2, a lactic acid bacteria.</title>
        <authorList>
            <person name="Lopes L.S."/>
            <person name="Persinoti G.F."/>
            <person name="Riano-Pachon D.M."/>
            <person name="Labate C.A."/>
        </authorList>
    </citation>
    <scope>NUCLEOTIDE SEQUENCE [LARGE SCALE GENOMIC DNA]</scope>
    <source>
        <strain evidence="2 3">I2</strain>
    </source>
</reference>
<protein>
    <submittedName>
        <fullName evidence="2">Helix-turn-helix domain-containing protein</fullName>
    </submittedName>
</protein>
<name>A0A843R1A3_LIMFE</name>
<proteinExistence type="predicted"/>
<dbReference type="Proteomes" id="UP000466799">
    <property type="component" value="Unassembled WGS sequence"/>
</dbReference>